<dbReference type="PANTHER" id="PTHR47473">
    <property type="entry name" value="BTA1P"/>
    <property type="match status" value="1"/>
</dbReference>
<dbReference type="Proteomes" id="UP001556196">
    <property type="component" value="Unassembled WGS sequence"/>
</dbReference>
<feature type="domain" description="Methyltransferase" evidence="1">
    <location>
        <begin position="48"/>
        <end position="147"/>
    </location>
</feature>
<dbReference type="PANTHER" id="PTHR47473:SF1">
    <property type="entry name" value="METHYLTRANSFERASE DOMAIN-CONTAINING PROTEIN"/>
    <property type="match status" value="1"/>
</dbReference>
<dbReference type="GO" id="GO:0008168">
    <property type="term" value="F:methyltransferase activity"/>
    <property type="evidence" value="ECO:0007669"/>
    <property type="project" value="UniProtKB-KW"/>
</dbReference>
<dbReference type="Gene3D" id="3.40.50.150">
    <property type="entry name" value="Vaccinia Virus protein VP39"/>
    <property type="match status" value="1"/>
</dbReference>
<evidence type="ECO:0000259" key="1">
    <source>
        <dbReference type="Pfam" id="PF13649"/>
    </source>
</evidence>
<keyword evidence="2" id="KW-0489">Methyltransferase</keyword>
<sequence length="216" mass="23601">MSALPHADLMDGVYRHQRHVYDLTRKYYLLGRDRLIAGLDLQHGGAALELGCGTGRNLVQAAAAFPQAGFHGLDISAEMLATASATVGRRGLSGRVALARGDATAFDPAALFGRAGFDRVFVSYSLSMIPDWQRTIRAALAALDEGGSLHIVDFGRQEGLPAWFRTALRAWLAKFHVTPRDSLREVLESECRRVDATLCFDSLFRGYAVHAVATKR</sequence>
<evidence type="ECO:0000313" key="2">
    <source>
        <dbReference type="EMBL" id="MEW9804891.1"/>
    </source>
</evidence>
<comment type="caution">
    <text evidence="2">The sequence shown here is derived from an EMBL/GenBank/DDBJ whole genome shotgun (WGS) entry which is preliminary data.</text>
</comment>
<gene>
    <name evidence="2" type="ORF">ABUE31_02680</name>
</gene>
<dbReference type="RefSeq" id="WP_367721947.1">
    <property type="nucleotide sequence ID" value="NZ_JBFOCH010000021.1"/>
</dbReference>
<dbReference type="InterPro" id="IPR041698">
    <property type="entry name" value="Methyltransf_25"/>
</dbReference>
<keyword evidence="2" id="KW-0808">Transferase</keyword>
<keyword evidence="3" id="KW-1185">Reference proteome</keyword>
<reference evidence="2 3" key="1">
    <citation type="submission" date="2024-06" db="EMBL/GenBank/DDBJ databases">
        <authorList>
            <person name="Tuo L."/>
        </authorList>
    </citation>
    <scope>NUCLEOTIDE SEQUENCE [LARGE SCALE GENOMIC DNA]</scope>
    <source>
        <strain evidence="2 3">ZMM04-5</strain>
    </source>
</reference>
<dbReference type="Pfam" id="PF13649">
    <property type="entry name" value="Methyltransf_25"/>
    <property type="match status" value="1"/>
</dbReference>
<dbReference type="InterPro" id="IPR029063">
    <property type="entry name" value="SAM-dependent_MTases_sf"/>
</dbReference>
<dbReference type="GO" id="GO:0032259">
    <property type="term" value="P:methylation"/>
    <property type="evidence" value="ECO:0007669"/>
    <property type="project" value="UniProtKB-KW"/>
</dbReference>
<protein>
    <submittedName>
        <fullName evidence="2">Class I SAM-dependent methyltransferase</fullName>
        <ecNumber evidence="2">2.1.1.-</ecNumber>
    </submittedName>
</protein>
<name>A0ABV3QUY4_9HYPH</name>
<dbReference type="CDD" id="cd02440">
    <property type="entry name" value="AdoMet_MTases"/>
    <property type="match status" value="1"/>
</dbReference>
<proteinExistence type="predicted"/>
<dbReference type="SUPFAM" id="SSF53335">
    <property type="entry name" value="S-adenosyl-L-methionine-dependent methyltransferases"/>
    <property type="match status" value="1"/>
</dbReference>
<dbReference type="EC" id="2.1.1.-" evidence="2"/>
<accession>A0ABV3QUY4</accession>
<evidence type="ECO:0000313" key="3">
    <source>
        <dbReference type="Proteomes" id="UP001556196"/>
    </source>
</evidence>
<organism evidence="2 3">
    <name type="scientific">Mesorhizobium marinum</name>
    <dbReference type="NCBI Taxonomy" id="3228790"/>
    <lineage>
        <taxon>Bacteria</taxon>
        <taxon>Pseudomonadati</taxon>
        <taxon>Pseudomonadota</taxon>
        <taxon>Alphaproteobacteria</taxon>
        <taxon>Hyphomicrobiales</taxon>
        <taxon>Phyllobacteriaceae</taxon>
        <taxon>Mesorhizobium</taxon>
    </lineage>
</organism>
<dbReference type="EMBL" id="JBFOCI010000001">
    <property type="protein sequence ID" value="MEW9804891.1"/>
    <property type="molecule type" value="Genomic_DNA"/>
</dbReference>